<keyword evidence="6" id="KW-0175">Coiled coil</keyword>
<feature type="transmembrane region" description="Helical" evidence="7">
    <location>
        <begin position="10"/>
        <end position="28"/>
    </location>
</feature>
<reference evidence="9 10" key="1">
    <citation type="submission" date="2017-06" db="EMBL/GenBank/DDBJ databases">
        <title>the draft geome sequence of Illustriluteabacillus marina B3227.</title>
        <authorList>
            <person name="He R.-H."/>
            <person name="Du Z.-J."/>
        </authorList>
    </citation>
    <scope>NUCLEOTIDE SEQUENCE [LARGE SCALE GENOMIC DNA]</scope>
    <source>
        <strain evidence="9 10">B3227</strain>
    </source>
</reference>
<feature type="coiled-coil region" evidence="6">
    <location>
        <begin position="69"/>
        <end position="109"/>
    </location>
</feature>
<dbReference type="PIRSF" id="PIRSF038471">
    <property type="entry name" value="MreC"/>
    <property type="match status" value="1"/>
</dbReference>
<dbReference type="InterPro" id="IPR042175">
    <property type="entry name" value="Cell/Rod_MreC_2"/>
</dbReference>
<name>A0A2I0QXQ4_9BACI</name>
<comment type="function">
    <text evidence="5">Involved in formation and maintenance of cell shape.</text>
</comment>
<keyword evidence="7" id="KW-0812">Transmembrane</keyword>
<dbReference type="PANTHER" id="PTHR34138:SF1">
    <property type="entry name" value="CELL SHAPE-DETERMINING PROTEIN MREC"/>
    <property type="match status" value="1"/>
</dbReference>
<dbReference type="RefSeq" id="WP_101330865.1">
    <property type="nucleotide sequence ID" value="NZ_PJNH01000001.1"/>
</dbReference>
<evidence type="ECO:0000256" key="6">
    <source>
        <dbReference type="SAM" id="Coils"/>
    </source>
</evidence>
<dbReference type="InterPro" id="IPR007221">
    <property type="entry name" value="MreC"/>
</dbReference>
<dbReference type="PANTHER" id="PTHR34138">
    <property type="entry name" value="CELL SHAPE-DETERMINING PROTEIN MREC"/>
    <property type="match status" value="1"/>
</dbReference>
<dbReference type="NCBIfam" id="TIGR00219">
    <property type="entry name" value="mreC"/>
    <property type="match status" value="1"/>
</dbReference>
<gene>
    <name evidence="9" type="primary">mreC</name>
    <name evidence="9" type="ORF">CEY16_05050</name>
</gene>
<dbReference type="InterPro" id="IPR042177">
    <property type="entry name" value="Cell/Rod_1"/>
</dbReference>
<evidence type="ECO:0000256" key="3">
    <source>
        <dbReference type="ARBA" id="ARBA00022960"/>
    </source>
</evidence>
<dbReference type="Gene3D" id="1.20.5.490">
    <property type="entry name" value="Single helix bin"/>
    <property type="match status" value="1"/>
</dbReference>
<accession>A0A2I0QXQ4</accession>
<evidence type="ECO:0000256" key="4">
    <source>
        <dbReference type="ARBA" id="ARBA00032089"/>
    </source>
</evidence>
<protein>
    <recommendedName>
        <fullName evidence="2 5">Cell shape-determining protein MreC</fullName>
    </recommendedName>
    <alternativeName>
        <fullName evidence="4 5">Cell shape protein MreC</fullName>
    </alternativeName>
</protein>
<dbReference type="EMBL" id="PJNH01000001">
    <property type="protein sequence ID" value="PKR79121.1"/>
    <property type="molecule type" value="Genomic_DNA"/>
</dbReference>
<keyword evidence="10" id="KW-1185">Reference proteome</keyword>
<evidence type="ECO:0000313" key="9">
    <source>
        <dbReference type="EMBL" id="PKR79121.1"/>
    </source>
</evidence>
<keyword evidence="7" id="KW-1133">Transmembrane helix</keyword>
<evidence type="ECO:0000256" key="7">
    <source>
        <dbReference type="SAM" id="Phobius"/>
    </source>
</evidence>
<sequence length="288" mass="32339">MPSFLRKRKLIFFLVFIIFVVAIIGYSIRSDEQSSLPAQFVADTVGFFQNIAHQPIQLVVGLTEDIKNIRNVYQQNEVLKEELQDYKTLAFQVNELEKENDELRAITEMEDSISDFSPTKATVIARSPDLWFDQLTINKGQIHGVEQNMAVSTPEGMVGKVIESSQLTSTVQLLSGFDENNRISVTVDGDEDVFGMIEGYDKEKRALLFREIGSEGNIEEGQTIVSSGLGGVFPRGLLIGTIETVELDQYGLTQIAYVKPAADLYNVNHLMIIDRDIHSPILDEEEEE</sequence>
<evidence type="ECO:0000259" key="8">
    <source>
        <dbReference type="Pfam" id="PF04085"/>
    </source>
</evidence>
<evidence type="ECO:0000256" key="1">
    <source>
        <dbReference type="ARBA" id="ARBA00009369"/>
    </source>
</evidence>
<evidence type="ECO:0000256" key="2">
    <source>
        <dbReference type="ARBA" id="ARBA00013855"/>
    </source>
</evidence>
<comment type="caution">
    <text evidence="9">The sequence shown here is derived from an EMBL/GenBank/DDBJ whole genome shotgun (WGS) entry which is preliminary data.</text>
</comment>
<dbReference type="AlphaFoldDB" id="A0A2I0QXQ4"/>
<dbReference type="Gene3D" id="2.40.10.340">
    <property type="entry name" value="Rod shape-determining protein MreC, domain 1"/>
    <property type="match status" value="1"/>
</dbReference>
<dbReference type="Proteomes" id="UP000243524">
    <property type="component" value="Unassembled WGS sequence"/>
</dbReference>
<keyword evidence="3 5" id="KW-0133">Cell shape</keyword>
<evidence type="ECO:0000313" key="10">
    <source>
        <dbReference type="Proteomes" id="UP000243524"/>
    </source>
</evidence>
<dbReference type="GO" id="GO:0008360">
    <property type="term" value="P:regulation of cell shape"/>
    <property type="evidence" value="ECO:0007669"/>
    <property type="project" value="UniProtKB-KW"/>
</dbReference>
<dbReference type="InterPro" id="IPR055342">
    <property type="entry name" value="MreC_beta-barrel_core"/>
</dbReference>
<keyword evidence="7" id="KW-0472">Membrane</keyword>
<feature type="domain" description="Rod shape-determining protein MreC beta-barrel core" evidence="8">
    <location>
        <begin position="123"/>
        <end position="273"/>
    </location>
</feature>
<proteinExistence type="inferred from homology"/>
<comment type="similarity">
    <text evidence="1 5">Belongs to the MreC family.</text>
</comment>
<dbReference type="Pfam" id="PF04085">
    <property type="entry name" value="MreC"/>
    <property type="match status" value="1"/>
</dbReference>
<dbReference type="OrthoDB" id="9792313at2"/>
<organism evidence="9 10">
    <name type="scientific">Halalkalibacillus sediminis</name>
    <dbReference type="NCBI Taxonomy" id="2018042"/>
    <lineage>
        <taxon>Bacteria</taxon>
        <taxon>Bacillati</taxon>
        <taxon>Bacillota</taxon>
        <taxon>Bacilli</taxon>
        <taxon>Bacillales</taxon>
        <taxon>Bacillaceae</taxon>
        <taxon>Halalkalibacillus</taxon>
    </lineage>
</organism>
<dbReference type="Gene3D" id="2.40.10.350">
    <property type="entry name" value="Rod shape-determining protein MreC, domain 2"/>
    <property type="match status" value="1"/>
</dbReference>
<dbReference type="GO" id="GO:0005886">
    <property type="term" value="C:plasma membrane"/>
    <property type="evidence" value="ECO:0007669"/>
    <property type="project" value="TreeGrafter"/>
</dbReference>
<evidence type="ECO:0000256" key="5">
    <source>
        <dbReference type="PIRNR" id="PIRNR038471"/>
    </source>
</evidence>